<dbReference type="InterPro" id="IPR002125">
    <property type="entry name" value="CMP_dCMP_dom"/>
</dbReference>
<gene>
    <name evidence="2" type="ORF">DENOEST_0663</name>
</gene>
<sequence>MLMGRAGNLNQTVLCYHSGMSAILHVKLPAFIAEINDSGIVLSTLEARMEFVIDLARRNIAGGGGPFGAAVFERDSGRLVAAGVNRVIASRCSSAHAEIMALSLAQQRVGGFDLGAVSQPAHQLVSSSEPCVMCFGAAIWSGVRHLVCGARDEDARAVGFDEGPKPSAWAEELRQRGIQVTLDVLRSQAVAVLKDYTAGGGLVYNARC</sequence>
<dbReference type="EMBL" id="LR778301">
    <property type="protein sequence ID" value="CAB1367828.1"/>
    <property type="molecule type" value="Genomic_DNA"/>
</dbReference>
<proteinExistence type="predicted"/>
<dbReference type="AlphaFoldDB" id="A0A6S6Y5K0"/>
<dbReference type="PANTHER" id="PTHR11079:SF162">
    <property type="entry name" value="RIBOFLAVIN BIOSYNTHESIS PROTEIN PYRD, CHLOROPLASTIC"/>
    <property type="match status" value="1"/>
</dbReference>
<feature type="domain" description="CMP/dCMP-type deaminase" evidence="1">
    <location>
        <begin position="43"/>
        <end position="180"/>
    </location>
</feature>
<reference evidence="2 3" key="1">
    <citation type="submission" date="2020-03" db="EMBL/GenBank/DDBJ databases">
        <authorList>
            <consortium name="Genoscope - CEA"/>
            <person name="William W."/>
        </authorList>
    </citation>
    <scope>NUCLEOTIDE SEQUENCE [LARGE SCALE GENOMIC DNA]</scope>
    <source>
        <strain evidence="3">DSM 16959</strain>
    </source>
</reference>
<dbReference type="Pfam" id="PF00383">
    <property type="entry name" value="dCMP_cyt_deam_1"/>
    <property type="match status" value="1"/>
</dbReference>
<keyword evidence="3" id="KW-1185">Reference proteome</keyword>
<accession>A0A6S6Y5K0</accession>
<dbReference type="GO" id="GO:0003824">
    <property type="term" value="F:catalytic activity"/>
    <property type="evidence" value="ECO:0007669"/>
    <property type="project" value="InterPro"/>
</dbReference>
<dbReference type="PROSITE" id="PS51747">
    <property type="entry name" value="CYT_DCMP_DEAMINASES_2"/>
    <property type="match status" value="1"/>
</dbReference>
<dbReference type="KEGG" id="doe:DENOEST_0663"/>
<name>A0A6S6Y5K0_9PROT</name>
<evidence type="ECO:0000259" key="1">
    <source>
        <dbReference type="PROSITE" id="PS51747"/>
    </source>
</evidence>
<dbReference type="SUPFAM" id="SSF53927">
    <property type="entry name" value="Cytidine deaminase-like"/>
    <property type="match status" value="1"/>
</dbReference>
<protein>
    <submittedName>
        <fullName evidence="2">tRNA(Arg) A34 adenosine deaminase TadA</fullName>
    </submittedName>
</protein>
<dbReference type="Proteomes" id="UP000515733">
    <property type="component" value="Chromosome"/>
</dbReference>
<dbReference type="CDD" id="cd01285">
    <property type="entry name" value="nucleoside_deaminase"/>
    <property type="match status" value="1"/>
</dbReference>
<dbReference type="PANTHER" id="PTHR11079">
    <property type="entry name" value="CYTOSINE DEAMINASE FAMILY MEMBER"/>
    <property type="match status" value="1"/>
</dbReference>
<evidence type="ECO:0000313" key="3">
    <source>
        <dbReference type="Proteomes" id="UP000515733"/>
    </source>
</evidence>
<dbReference type="InterPro" id="IPR016193">
    <property type="entry name" value="Cytidine_deaminase-like"/>
</dbReference>
<organism evidence="2 3">
    <name type="scientific">Denitratisoma oestradiolicum</name>
    <dbReference type="NCBI Taxonomy" id="311182"/>
    <lineage>
        <taxon>Bacteria</taxon>
        <taxon>Pseudomonadati</taxon>
        <taxon>Pseudomonadota</taxon>
        <taxon>Betaproteobacteria</taxon>
        <taxon>Nitrosomonadales</taxon>
        <taxon>Sterolibacteriaceae</taxon>
        <taxon>Denitratisoma</taxon>
    </lineage>
</organism>
<dbReference type="Gene3D" id="3.40.140.10">
    <property type="entry name" value="Cytidine Deaminase, domain 2"/>
    <property type="match status" value="1"/>
</dbReference>
<evidence type="ECO:0000313" key="2">
    <source>
        <dbReference type="EMBL" id="CAB1367828.1"/>
    </source>
</evidence>